<evidence type="ECO:0000256" key="1">
    <source>
        <dbReference type="PROSITE-ProRule" id="PRU00047"/>
    </source>
</evidence>
<dbReference type="Gene3D" id="3.30.70.330">
    <property type="match status" value="1"/>
</dbReference>
<evidence type="ECO:0000313" key="4">
    <source>
        <dbReference type="EMBL" id="GES86112.1"/>
    </source>
</evidence>
<feature type="compositionally biased region" description="Low complexity" evidence="2">
    <location>
        <begin position="471"/>
        <end position="480"/>
    </location>
</feature>
<protein>
    <recommendedName>
        <fullName evidence="3">CCHC-type domain-containing protein</fullName>
    </recommendedName>
</protein>
<reference evidence="4" key="1">
    <citation type="submission" date="2019-10" db="EMBL/GenBank/DDBJ databases">
        <title>Conservation and host-specific expression of non-tandemly repeated heterogenous ribosome RNA gene in arbuscular mycorrhizal fungi.</title>
        <authorList>
            <person name="Maeda T."/>
            <person name="Kobayashi Y."/>
            <person name="Nakagawa T."/>
            <person name="Ezawa T."/>
            <person name="Yamaguchi K."/>
            <person name="Bino T."/>
            <person name="Nishimoto Y."/>
            <person name="Shigenobu S."/>
            <person name="Kawaguchi M."/>
        </authorList>
    </citation>
    <scope>NUCLEOTIDE SEQUENCE</scope>
    <source>
        <strain evidence="4">HR1</strain>
    </source>
</reference>
<dbReference type="GO" id="GO:0003676">
    <property type="term" value="F:nucleic acid binding"/>
    <property type="evidence" value="ECO:0007669"/>
    <property type="project" value="InterPro"/>
</dbReference>
<feature type="compositionally biased region" description="Polar residues" evidence="2">
    <location>
        <begin position="45"/>
        <end position="73"/>
    </location>
</feature>
<feature type="compositionally biased region" description="Low complexity" evidence="2">
    <location>
        <begin position="601"/>
        <end position="617"/>
    </location>
</feature>
<dbReference type="EMBL" id="BLAL01000160">
    <property type="protein sequence ID" value="GES86112.1"/>
    <property type="molecule type" value="Genomic_DNA"/>
</dbReference>
<dbReference type="SUPFAM" id="SSF54928">
    <property type="entry name" value="RNA-binding domain, RBD"/>
    <property type="match status" value="1"/>
</dbReference>
<feature type="compositionally biased region" description="Acidic residues" evidence="2">
    <location>
        <begin position="513"/>
        <end position="523"/>
    </location>
</feature>
<feature type="compositionally biased region" description="Polar residues" evidence="2">
    <location>
        <begin position="109"/>
        <end position="132"/>
    </location>
</feature>
<feature type="region of interest" description="Disordered" evidence="2">
    <location>
        <begin position="601"/>
        <end position="638"/>
    </location>
</feature>
<feature type="compositionally biased region" description="Polar residues" evidence="2">
    <location>
        <begin position="1"/>
        <end position="33"/>
    </location>
</feature>
<dbReference type="GO" id="GO:0008270">
    <property type="term" value="F:zinc ion binding"/>
    <property type="evidence" value="ECO:0007669"/>
    <property type="project" value="UniProtKB-KW"/>
</dbReference>
<feature type="domain" description="CCHC-type" evidence="3">
    <location>
        <begin position="425"/>
        <end position="440"/>
    </location>
</feature>
<organism evidence="4 5">
    <name type="scientific">Rhizophagus clarus</name>
    <dbReference type="NCBI Taxonomy" id="94130"/>
    <lineage>
        <taxon>Eukaryota</taxon>
        <taxon>Fungi</taxon>
        <taxon>Fungi incertae sedis</taxon>
        <taxon>Mucoromycota</taxon>
        <taxon>Glomeromycotina</taxon>
        <taxon>Glomeromycetes</taxon>
        <taxon>Glomerales</taxon>
        <taxon>Glomeraceae</taxon>
        <taxon>Rhizophagus</taxon>
    </lineage>
</organism>
<gene>
    <name evidence="4" type="ORF">RCL2_001318400</name>
</gene>
<evidence type="ECO:0000313" key="5">
    <source>
        <dbReference type="Proteomes" id="UP000615446"/>
    </source>
</evidence>
<dbReference type="InterPro" id="IPR012677">
    <property type="entry name" value="Nucleotide-bd_a/b_plait_sf"/>
</dbReference>
<comment type="caution">
    <text evidence="4">The sequence shown here is derived from an EMBL/GenBank/DDBJ whole genome shotgun (WGS) entry which is preliminary data.</text>
</comment>
<dbReference type="AlphaFoldDB" id="A0A8H3LD17"/>
<feature type="compositionally biased region" description="Acidic residues" evidence="2">
    <location>
        <begin position="675"/>
        <end position="688"/>
    </location>
</feature>
<evidence type="ECO:0000256" key="2">
    <source>
        <dbReference type="SAM" id="MobiDB-lite"/>
    </source>
</evidence>
<keyword evidence="1" id="KW-0862">Zinc</keyword>
<keyword evidence="1" id="KW-0863">Zinc-finger</keyword>
<evidence type="ECO:0000259" key="3">
    <source>
        <dbReference type="PROSITE" id="PS50158"/>
    </source>
</evidence>
<keyword evidence="1" id="KW-0479">Metal-binding</keyword>
<dbReference type="InterPro" id="IPR001878">
    <property type="entry name" value="Znf_CCHC"/>
</dbReference>
<sequence length="688" mass="75670">MTGNNSKNKASSQLQQAEGLSNSLHAPPNSNSGGDKRDYGPSVIRRNNNTTTSKYATRSKGNLSTGQPPVNTDSMEDTEKIPSVALSPTAPPTVTQVHRISSRPEEHQSSPPDASFDNNLTQNSNIPPNHEQNIPPRDNTPLTIISADSYKAEIDTSSLSGKTGEEKKEKVKNSLVTQMIIHKDVIFSGSTKKSKKKTSLLVVRFDFKEDLDAFVALKSLSVPDMADEQSINRSLPITSLFVAPATPEERTHEKQRTIQVTDIPIFLSEKAVRESFSSDGEIEKLNYVCKNGMYGIAYITFTTDTPVSRYYDISWGTYIGAHFVRVWPLLLSEEKKKLRASHTLRISGLPAGMTGYTLRNVLAQTRAKTMIIPRNPRNYNPRRIAFLTFADDDDKQRARHLTNLAISQGKRQSPIFLTESTDKICFRCGDPSHVTKECPQANKSKIISAAQAWKNRTQSYADAAKQRKGNRNNNSNNSKGQGKGKGPSRPLNTHNGSSTLHPNNRSKNSGPALDEEPLDDSMQEDFQSNPAFQSFRSTMMEMLQDIQKGLAKQQSDIAALNARISALPPTPTASTLDNPSTLLHSHTPALIPELAQPINTASKRPTRPASPSTSTSSEAVNKRPRTTQSGAAMNIDTPSEIDVIKSSQEKIFDGQNSLQKAVSKLMNMLGSNESGDFDGDDSEYFLNH</sequence>
<feature type="region of interest" description="Disordered" evidence="2">
    <location>
        <begin position="1"/>
        <end position="142"/>
    </location>
</feature>
<feature type="region of interest" description="Disordered" evidence="2">
    <location>
        <begin position="457"/>
        <end position="525"/>
    </location>
</feature>
<dbReference type="OrthoDB" id="2494718at2759"/>
<dbReference type="PROSITE" id="PS50158">
    <property type="entry name" value="ZF_CCHC"/>
    <property type="match status" value="1"/>
</dbReference>
<dbReference type="CDD" id="cd00590">
    <property type="entry name" value="RRM_SF"/>
    <property type="match status" value="1"/>
</dbReference>
<proteinExistence type="predicted"/>
<accession>A0A8H3LD17</accession>
<dbReference type="Proteomes" id="UP000615446">
    <property type="component" value="Unassembled WGS sequence"/>
</dbReference>
<name>A0A8H3LD17_9GLOM</name>
<feature type="region of interest" description="Disordered" evidence="2">
    <location>
        <begin position="669"/>
        <end position="688"/>
    </location>
</feature>
<dbReference type="InterPro" id="IPR035979">
    <property type="entry name" value="RBD_domain_sf"/>
</dbReference>
<feature type="compositionally biased region" description="Polar residues" evidence="2">
    <location>
        <begin position="490"/>
        <end position="509"/>
    </location>
</feature>